<name>A0A914WRR3_9BILA</name>
<feature type="transmembrane region" description="Helical" evidence="6">
    <location>
        <begin position="246"/>
        <end position="268"/>
    </location>
</feature>
<keyword evidence="7" id="KW-1185">Reference proteome</keyword>
<feature type="transmembrane region" description="Helical" evidence="6">
    <location>
        <begin position="165"/>
        <end position="188"/>
    </location>
</feature>
<sequence length="422" mass="47343">MSFLSPDNPSTSFGEPRLPYFLRNASDVPVPSNSTHDIIKNFCKQVLVQKIGQYSVRVWDVAILVPNLIFLLFLIYKFGRVRQKLRQTRSPVFKAFFLLVYITTILNIVRCVVSMCISATNNVGETVDRILWLVLKFFLLSAELCVLTFGLLFGHLDSRTSIRRVLAATIFISLLHSSVQTLLEFKWYDTKFVVHDPEEFDLYAHGGMAFWMVTSGFFVLIYVVVCALPLFPCIRNRITLPQKPEFYGYCLGLAVLNAAQVIGAGLIFANAMDGMCVVDVTSYAYFALYTPVVYFVFLRRSLSSNQGGPLFSYHQQKDETGVGELPDSGSYYPRFPGLTSPSYDDLFDYERSATDFAYDQTDLNSPTGPNGFFAADSSMAYGNGPSSGHPNSGVLVFNNNADHSRNALAWRYGGDYERNNLA</sequence>
<keyword evidence="3 6" id="KW-0812">Transmembrane</keyword>
<dbReference type="GO" id="GO:0004930">
    <property type="term" value="F:G protein-coupled receptor activity"/>
    <property type="evidence" value="ECO:0007669"/>
    <property type="project" value="TreeGrafter"/>
</dbReference>
<reference evidence="8" key="1">
    <citation type="submission" date="2022-11" db="UniProtKB">
        <authorList>
            <consortium name="WormBaseParasite"/>
        </authorList>
    </citation>
    <scope>IDENTIFICATION</scope>
</reference>
<evidence type="ECO:0000256" key="6">
    <source>
        <dbReference type="SAM" id="Phobius"/>
    </source>
</evidence>
<evidence type="ECO:0000256" key="4">
    <source>
        <dbReference type="ARBA" id="ARBA00022989"/>
    </source>
</evidence>
<keyword evidence="5 6" id="KW-0472">Membrane</keyword>
<organism evidence="7 8">
    <name type="scientific">Plectus sambesii</name>
    <dbReference type="NCBI Taxonomy" id="2011161"/>
    <lineage>
        <taxon>Eukaryota</taxon>
        <taxon>Metazoa</taxon>
        <taxon>Ecdysozoa</taxon>
        <taxon>Nematoda</taxon>
        <taxon>Chromadorea</taxon>
        <taxon>Plectida</taxon>
        <taxon>Plectina</taxon>
        <taxon>Plectoidea</taxon>
        <taxon>Plectidae</taxon>
        <taxon>Plectus</taxon>
    </lineage>
</organism>
<evidence type="ECO:0000256" key="1">
    <source>
        <dbReference type="ARBA" id="ARBA00004141"/>
    </source>
</evidence>
<feature type="transmembrane region" description="Helical" evidence="6">
    <location>
        <begin position="132"/>
        <end position="153"/>
    </location>
</feature>
<comment type="similarity">
    <text evidence="2">Belongs to the UPF0359 family.</text>
</comment>
<evidence type="ECO:0000313" key="8">
    <source>
        <dbReference type="WBParaSite" id="PSAMB.scaffold5029size12848.g25748.t1"/>
    </source>
</evidence>
<protein>
    <submittedName>
        <fullName evidence="8">Transmembrane protein adipocyte-associated 1 homolog</fullName>
    </submittedName>
</protein>
<dbReference type="WBParaSite" id="PSAMB.scaffold5029size12848.g25748.t1">
    <property type="protein sequence ID" value="PSAMB.scaffold5029size12848.g25748.t1"/>
    <property type="gene ID" value="PSAMB.scaffold5029size12848.g25748"/>
</dbReference>
<feature type="transmembrane region" description="Helical" evidence="6">
    <location>
        <begin position="208"/>
        <end position="234"/>
    </location>
</feature>
<dbReference type="PANTHER" id="PTHR15876">
    <property type="entry name" value="TRANSMEMBRANE PROTEIN ADIPOCYTE-ASSOCIATED 1"/>
    <property type="match status" value="1"/>
</dbReference>
<keyword evidence="4 6" id="KW-1133">Transmembrane helix</keyword>
<dbReference type="PANTHER" id="PTHR15876:SF8">
    <property type="entry name" value="TRANSMEMBRANE PROTEIN ADIPOCYTE-ASSOCIATED 1"/>
    <property type="match status" value="1"/>
</dbReference>
<dbReference type="Proteomes" id="UP000887566">
    <property type="component" value="Unplaced"/>
</dbReference>
<dbReference type="InterPro" id="IPR018781">
    <property type="entry name" value="TPRA1/CAND2/CAND8"/>
</dbReference>
<evidence type="ECO:0000256" key="5">
    <source>
        <dbReference type="ARBA" id="ARBA00023136"/>
    </source>
</evidence>
<evidence type="ECO:0000256" key="3">
    <source>
        <dbReference type="ARBA" id="ARBA00022692"/>
    </source>
</evidence>
<evidence type="ECO:0000256" key="2">
    <source>
        <dbReference type="ARBA" id="ARBA00010125"/>
    </source>
</evidence>
<dbReference type="GO" id="GO:0005886">
    <property type="term" value="C:plasma membrane"/>
    <property type="evidence" value="ECO:0007669"/>
    <property type="project" value="TreeGrafter"/>
</dbReference>
<comment type="subcellular location">
    <subcellularLocation>
        <location evidence="1">Membrane</location>
        <topology evidence="1">Multi-pass membrane protein</topology>
    </subcellularLocation>
</comment>
<feature type="transmembrane region" description="Helical" evidence="6">
    <location>
        <begin position="280"/>
        <end position="298"/>
    </location>
</feature>
<feature type="transmembrane region" description="Helical" evidence="6">
    <location>
        <begin position="96"/>
        <end position="120"/>
    </location>
</feature>
<proteinExistence type="inferred from homology"/>
<dbReference type="AlphaFoldDB" id="A0A914WRR3"/>
<evidence type="ECO:0000313" key="7">
    <source>
        <dbReference type="Proteomes" id="UP000887566"/>
    </source>
</evidence>
<accession>A0A914WRR3</accession>
<dbReference type="Pfam" id="PF10160">
    <property type="entry name" value="Tmemb_40"/>
    <property type="match status" value="1"/>
</dbReference>
<feature type="transmembrane region" description="Helical" evidence="6">
    <location>
        <begin position="56"/>
        <end position="76"/>
    </location>
</feature>